<protein>
    <recommendedName>
        <fullName evidence="6 10">UDP-glucose 4-epimerase</fullName>
        <ecNumber evidence="5 10">5.1.3.2</ecNumber>
    </recommendedName>
</protein>
<dbReference type="Proteomes" id="UP001193501">
    <property type="component" value="Unassembled WGS sequence"/>
</dbReference>
<keyword evidence="7 10" id="KW-0520">NAD</keyword>
<dbReference type="PANTHER" id="PTHR43725:SF53">
    <property type="entry name" value="UDP-ARABINOSE 4-EPIMERASE 1"/>
    <property type="match status" value="1"/>
</dbReference>
<evidence type="ECO:0000256" key="4">
    <source>
        <dbReference type="ARBA" id="ARBA00007637"/>
    </source>
</evidence>
<proteinExistence type="inferred from homology"/>
<dbReference type="NCBIfam" id="TIGR01179">
    <property type="entry name" value="galE"/>
    <property type="match status" value="1"/>
</dbReference>
<evidence type="ECO:0000256" key="3">
    <source>
        <dbReference type="ARBA" id="ARBA00004947"/>
    </source>
</evidence>
<dbReference type="Pfam" id="PF01370">
    <property type="entry name" value="Epimerase"/>
    <property type="match status" value="1"/>
</dbReference>
<sequence>MGNDMHVLVTGGAGYIGAHACKALKAAGFIPVAFDNFSTGWRQAVKFGPMFQGDLMDRASIEAAIAMYKPVAIMHFAALSLVGESMTNPAKYWRVNVNGSLNLIEAALDAGIKNFVFSSTCATYGELDGVALNEDTPQTPINAYGGSKRAIEMILRDFEKSHGLNSVIFRYFNVAGADPEGEVGEQHVPETHLIPLMLDAIDGKRPALTVFGSDYKTKDGTCIRDYVHVMDLVDAHILGLKWLLEGKESRVFCLGSGNGFTVREVIEASRIVTNREVPIIEGSRRPGDATSLVSGSVRAIHELGWEPKRSTLQQMIGDAWRWSKQPAFTE</sequence>
<comment type="similarity">
    <text evidence="4 10">Belongs to the NAD(P)-dependent epimerase/dehydratase family.</text>
</comment>
<keyword evidence="13" id="KW-1185">Reference proteome</keyword>
<evidence type="ECO:0000256" key="9">
    <source>
        <dbReference type="ARBA" id="ARBA00023277"/>
    </source>
</evidence>
<dbReference type="EC" id="5.1.3.2" evidence="5 10"/>
<evidence type="ECO:0000256" key="8">
    <source>
        <dbReference type="ARBA" id="ARBA00023235"/>
    </source>
</evidence>
<evidence type="ECO:0000313" key="12">
    <source>
        <dbReference type="EMBL" id="NBZ88589.1"/>
    </source>
</evidence>
<comment type="caution">
    <text evidence="12">The sequence shown here is derived from an EMBL/GenBank/DDBJ whole genome shotgun (WGS) entry which is preliminary data.</text>
</comment>
<name>A0AAE4YE51_9RHOB</name>
<dbReference type="InterPro" id="IPR005886">
    <property type="entry name" value="UDP_G4E"/>
</dbReference>
<evidence type="ECO:0000256" key="1">
    <source>
        <dbReference type="ARBA" id="ARBA00000083"/>
    </source>
</evidence>
<keyword evidence="8 10" id="KW-0413">Isomerase</keyword>
<dbReference type="PANTHER" id="PTHR43725">
    <property type="entry name" value="UDP-GLUCOSE 4-EPIMERASE"/>
    <property type="match status" value="1"/>
</dbReference>
<accession>A0AAE4YE51</accession>
<dbReference type="InterPro" id="IPR001509">
    <property type="entry name" value="Epimerase_deHydtase"/>
</dbReference>
<evidence type="ECO:0000256" key="7">
    <source>
        <dbReference type="ARBA" id="ARBA00023027"/>
    </source>
</evidence>
<reference evidence="12" key="1">
    <citation type="submission" date="2020-01" db="EMBL/GenBank/DDBJ databases">
        <authorList>
            <person name="Chen W.-M."/>
        </authorList>
    </citation>
    <scope>NUCLEOTIDE SEQUENCE</scope>
    <source>
        <strain evidence="12">CYK-10</strain>
    </source>
</reference>
<dbReference type="CDD" id="cd05247">
    <property type="entry name" value="UDP_G4E_1_SDR_e"/>
    <property type="match status" value="1"/>
</dbReference>
<dbReference type="SUPFAM" id="SSF51735">
    <property type="entry name" value="NAD(P)-binding Rossmann-fold domains"/>
    <property type="match status" value="1"/>
</dbReference>
<dbReference type="GO" id="GO:0003978">
    <property type="term" value="F:UDP-glucose 4-epimerase activity"/>
    <property type="evidence" value="ECO:0007669"/>
    <property type="project" value="UniProtKB-UniRule"/>
</dbReference>
<evidence type="ECO:0000256" key="5">
    <source>
        <dbReference type="ARBA" id="ARBA00013189"/>
    </source>
</evidence>
<comment type="pathway">
    <text evidence="3 10">Carbohydrate metabolism; galactose metabolism.</text>
</comment>
<dbReference type="Gene3D" id="3.40.50.720">
    <property type="entry name" value="NAD(P)-binding Rossmann-like Domain"/>
    <property type="match status" value="1"/>
</dbReference>
<dbReference type="EMBL" id="JAABNR010000012">
    <property type="protein sequence ID" value="NBZ88589.1"/>
    <property type="molecule type" value="Genomic_DNA"/>
</dbReference>
<comment type="subunit">
    <text evidence="10">Homodimer.</text>
</comment>
<evidence type="ECO:0000259" key="11">
    <source>
        <dbReference type="Pfam" id="PF01370"/>
    </source>
</evidence>
<dbReference type="InterPro" id="IPR036291">
    <property type="entry name" value="NAD(P)-bd_dom_sf"/>
</dbReference>
<comment type="cofactor">
    <cofactor evidence="2 10">
        <name>NAD(+)</name>
        <dbReference type="ChEBI" id="CHEBI:57540"/>
    </cofactor>
</comment>
<dbReference type="Gene3D" id="3.90.25.10">
    <property type="entry name" value="UDP-galactose 4-epimerase, domain 1"/>
    <property type="match status" value="1"/>
</dbReference>
<evidence type="ECO:0000313" key="13">
    <source>
        <dbReference type="Proteomes" id="UP001193501"/>
    </source>
</evidence>
<feature type="domain" description="NAD-dependent epimerase/dehydratase" evidence="11">
    <location>
        <begin position="7"/>
        <end position="255"/>
    </location>
</feature>
<keyword evidence="9 10" id="KW-0119">Carbohydrate metabolism</keyword>
<evidence type="ECO:0000256" key="10">
    <source>
        <dbReference type="RuleBase" id="RU366046"/>
    </source>
</evidence>
<organism evidence="12 13">
    <name type="scientific">Stagnihabitans tardus</name>
    <dbReference type="NCBI Taxonomy" id="2699202"/>
    <lineage>
        <taxon>Bacteria</taxon>
        <taxon>Pseudomonadati</taxon>
        <taxon>Pseudomonadota</taxon>
        <taxon>Alphaproteobacteria</taxon>
        <taxon>Rhodobacterales</taxon>
        <taxon>Paracoccaceae</taxon>
        <taxon>Stagnihabitans</taxon>
    </lineage>
</organism>
<evidence type="ECO:0000256" key="2">
    <source>
        <dbReference type="ARBA" id="ARBA00001911"/>
    </source>
</evidence>
<dbReference type="AlphaFoldDB" id="A0AAE4YE51"/>
<comment type="catalytic activity">
    <reaction evidence="1 10">
        <text>UDP-alpha-D-glucose = UDP-alpha-D-galactose</text>
        <dbReference type="Rhea" id="RHEA:22168"/>
        <dbReference type="ChEBI" id="CHEBI:58885"/>
        <dbReference type="ChEBI" id="CHEBI:66914"/>
        <dbReference type="EC" id="5.1.3.2"/>
    </reaction>
</comment>
<gene>
    <name evidence="12" type="primary">galE</name>
    <name evidence="12" type="ORF">GV832_13425</name>
</gene>
<dbReference type="GO" id="GO:0033499">
    <property type="term" value="P:galactose catabolic process via UDP-galactose, Leloir pathway"/>
    <property type="evidence" value="ECO:0007669"/>
    <property type="project" value="TreeGrafter"/>
</dbReference>
<evidence type="ECO:0000256" key="6">
    <source>
        <dbReference type="ARBA" id="ARBA00018569"/>
    </source>
</evidence>